<dbReference type="Pfam" id="PF11213">
    <property type="entry name" value="DUF3006"/>
    <property type="match status" value="1"/>
</dbReference>
<name>A0ABX4HQ31_9BACI</name>
<comment type="caution">
    <text evidence="2">The sequence shown here is derived from an EMBL/GenBank/DDBJ whole genome shotgun (WGS) entry which is preliminary data.</text>
</comment>
<feature type="region of interest" description="Disordered" evidence="1">
    <location>
        <begin position="46"/>
        <end position="81"/>
    </location>
</feature>
<evidence type="ECO:0000313" key="2">
    <source>
        <dbReference type="EMBL" id="PBB05210.1"/>
    </source>
</evidence>
<proteinExistence type="predicted"/>
<dbReference type="RefSeq" id="WP_095822422.1">
    <property type="nucleotide sequence ID" value="NZ_NSGH01000015.1"/>
</dbReference>
<feature type="compositionally biased region" description="Basic and acidic residues" evidence="1">
    <location>
        <begin position="56"/>
        <end position="73"/>
    </location>
</feature>
<sequence length="81" mass="9288">MNKYTIDRFEGNIAVLLKKGKETVEKDVPVSSFTGEVEEGDIVEEITSGNKNTYRPLREETKSRRQEAEDLLSRIKNKNSQ</sequence>
<dbReference type="Gene3D" id="6.20.120.50">
    <property type="match status" value="1"/>
</dbReference>
<keyword evidence="2" id="KW-0808">Transferase</keyword>
<gene>
    <name evidence="2" type="ORF">CKW00_09770</name>
</gene>
<dbReference type="GO" id="GO:0016301">
    <property type="term" value="F:kinase activity"/>
    <property type="evidence" value="ECO:0007669"/>
    <property type="project" value="UniProtKB-KW"/>
</dbReference>
<accession>A0ABX4HQ31</accession>
<keyword evidence="2" id="KW-0418">Kinase</keyword>
<dbReference type="EMBL" id="NSGH01000015">
    <property type="protein sequence ID" value="PBB05210.1"/>
    <property type="molecule type" value="Genomic_DNA"/>
</dbReference>
<organism evidence="2 3">
    <name type="scientific">Salimicrobium humidisoli</name>
    <dbReference type="NCBI Taxonomy" id="2029857"/>
    <lineage>
        <taxon>Bacteria</taxon>
        <taxon>Bacillati</taxon>
        <taxon>Bacillota</taxon>
        <taxon>Bacilli</taxon>
        <taxon>Bacillales</taxon>
        <taxon>Bacillaceae</taxon>
        <taxon>Salimicrobium</taxon>
    </lineage>
</organism>
<evidence type="ECO:0000313" key="3">
    <source>
        <dbReference type="Proteomes" id="UP000217561"/>
    </source>
</evidence>
<keyword evidence="3" id="KW-1185">Reference proteome</keyword>
<dbReference type="InterPro" id="IPR021377">
    <property type="entry name" value="DUF3006"/>
</dbReference>
<protein>
    <submittedName>
        <fullName evidence="2">Pyruvate kinase</fullName>
    </submittedName>
</protein>
<evidence type="ECO:0000256" key="1">
    <source>
        <dbReference type="SAM" id="MobiDB-lite"/>
    </source>
</evidence>
<reference evidence="2 3" key="1">
    <citation type="submission" date="2017-08" db="EMBL/GenBank/DDBJ databases">
        <title>Salimicrobium alkalisoli sp. nov., isolated from saline alkaline soil.</title>
        <authorList>
            <person name="Zhang G."/>
            <person name="Xiong Q."/>
        </authorList>
    </citation>
    <scope>NUCLEOTIDE SEQUENCE [LARGE SCALE GENOMIC DNA]</scope>
    <source>
        <strain evidence="2 3">WN024</strain>
    </source>
</reference>
<dbReference type="Proteomes" id="UP000217561">
    <property type="component" value="Unassembled WGS sequence"/>
</dbReference>
<keyword evidence="2" id="KW-0670">Pyruvate</keyword>